<dbReference type="Proteomes" id="UP000790347">
    <property type="component" value="Unassembled WGS sequence"/>
</dbReference>
<dbReference type="SUPFAM" id="SSF48065">
    <property type="entry name" value="DBL homology domain (DH-domain)"/>
    <property type="match status" value="1"/>
</dbReference>
<dbReference type="InterPro" id="IPR035899">
    <property type="entry name" value="DBL_dom_sf"/>
</dbReference>
<dbReference type="GO" id="GO:0005085">
    <property type="term" value="F:guanyl-nucleotide exchange factor activity"/>
    <property type="evidence" value="ECO:0007669"/>
    <property type="project" value="InterPro"/>
</dbReference>
<dbReference type="GO" id="GO:0000281">
    <property type="term" value="P:mitotic cytokinesis"/>
    <property type="evidence" value="ECO:0007669"/>
    <property type="project" value="TreeGrafter"/>
</dbReference>
<reference evidence="3" key="1">
    <citation type="submission" date="2013-05" db="EMBL/GenBank/DDBJ databases">
        <authorList>
            <person name="Yim A.K.Y."/>
            <person name="Chan T.F."/>
            <person name="Ji K.M."/>
            <person name="Liu X.Y."/>
            <person name="Zhou J.W."/>
            <person name="Li R.Q."/>
            <person name="Yang K.Y."/>
            <person name="Li J."/>
            <person name="Li M."/>
            <person name="Law P.T.W."/>
            <person name="Wu Y.L."/>
            <person name="Cai Z.L."/>
            <person name="Qin H."/>
            <person name="Bao Y."/>
            <person name="Leung R.K.K."/>
            <person name="Ng P.K.S."/>
            <person name="Zou J."/>
            <person name="Zhong X.J."/>
            <person name="Ran P.X."/>
            <person name="Zhong N.S."/>
            <person name="Liu Z.G."/>
            <person name="Tsui S.K.W."/>
        </authorList>
    </citation>
    <scope>NUCLEOTIDE SEQUENCE</scope>
    <source>
        <strain evidence="3">Derf</strain>
        <tissue evidence="3">Whole organism</tissue>
    </source>
</reference>
<dbReference type="InterPro" id="IPR026817">
    <property type="entry name" value="Ect2"/>
</dbReference>
<comment type="caution">
    <text evidence="3">The sequence shown here is derived from an EMBL/GenBank/DDBJ whole genome shotgun (WGS) entry which is preliminary data.</text>
</comment>
<evidence type="ECO:0000313" key="4">
    <source>
        <dbReference type="Proteomes" id="UP000790347"/>
    </source>
</evidence>
<dbReference type="PROSITE" id="PS50172">
    <property type="entry name" value="BRCT"/>
    <property type="match status" value="1"/>
</dbReference>
<dbReference type="InterPro" id="IPR001357">
    <property type="entry name" value="BRCT_dom"/>
</dbReference>
<accession>A0A922L867</accession>
<dbReference type="Pfam" id="PF21242">
    <property type="entry name" value="ECT2_PH"/>
    <property type="match status" value="1"/>
</dbReference>
<dbReference type="Pfam" id="PF00621">
    <property type="entry name" value="RhoGEF"/>
    <property type="match status" value="1"/>
</dbReference>
<dbReference type="InterPro" id="IPR049395">
    <property type="entry name" value="ECT2_PH"/>
</dbReference>
<dbReference type="GO" id="GO:0005096">
    <property type="term" value="F:GTPase activator activity"/>
    <property type="evidence" value="ECO:0007669"/>
    <property type="project" value="InterPro"/>
</dbReference>
<evidence type="ECO:0000259" key="1">
    <source>
        <dbReference type="PROSITE" id="PS50010"/>
    </source>
</evidence>
<feature type="domain" description="BRCT" evidence="2">
    <location>
        <begin position="253"/>
        <end position="346"/>
    </location>
</feature>
<dbReference type="PROSITE" id="PS50010">
    <property type="entry name" value="DH_2"/>
    <property type="match status" value="1"/>
</dbReference>
<protein>
    <submittedName>
        <fullName evidence="3">Protein T2</fullName>
    </submittedName>
</protein>
<dbReference type="GO" id="GO:0005938">
    <property type="term" value="C:cell cortex"/>
    <property type="evidence" value="ECO:0007669"/>
    <property type="project" value="TreeGrafter"/>
</dbReference>
<dbReference type="Gene3D" id="1.20.900.10">
    <property type="entry name" value="Dbl homology (DH) domain"/>
    <property type="match status" value="1"/>
</dbReference>
<evidence type="ECO:0000313" key="3">
    <source>
        <dbReference type="EMBL" id="KAH9526871.1"/>
    </source>
</evidence>
<gene>
    <name evidence="3" type="primary">ECT2</name>
    <name evidence="3" type="ORF">DERF_000929</name>
</gene>
<dbReference type="GO" id="GO:2000431">
    <property type="term" value="P:regulation of cytokinesis, actomyosin contractile ring assembly"/>
    <property type="evidence" value="ECO:0007669"/>
    <property type="project" value="InterPro"/>
</dbReference>
<dbReference type="Gene3D" id="3.40.50.10190">
    <property type="entry name" value="BRCT domain"/>
    <property type="match status" value="3"/>
</dbReference>
<dbReference type="SUPFAM" id="SSF52113">
    <property type="entry name" value="BRCT domain"/>
    <property type="match status" value="2"/>
</dbReference>
<keyword evidence="4" id="KW-1185">Reference proteome</keyword>
<dbReference type="InterPro" id="IPR036420">
    <property type="entry name" value="BRCT_dom_sf"/>
</dbReference>
<dbReference type="SMART" id="SM00325">
    <property type="entry name" value="RhoGEF"/>
    <property type="match status" value="1"/>
</dbReference>
<sequence>MSSSSSSSTTTIKQSTHVHHLVIIDKDLYENGHFIQSIKKNFDFNIELQTDIISSSSSSSTDLIDNNNDTKNDNQHDVIIIEDNVNNNTTESSLSSSSSSLNNGKNILYISNSFEGPLFQHLISQRKPIISDIVVEYCIENRMSLPLPKNPLYNYLMKDFVICFSVHDKRKMRKTNDYLNLIRYMSGQSRKDMKSGRSFERTHLIESKTDSDNYNLAVIYNLPILCKEWIDHVWEHRREIHFNPNDENILAKYRLKPLTDLRIALYNFLPKEIAEKTKSIIEYGGYSISFCESNNTTHLVIKDQSEVDCQEIMDKYSNLPKFIVSELWLEKSLQTNYRQPEEEFLLNLPLIENKCNSSPMMAHHDCSLKNSILSSPNFDKSFDESFIAADKNDLKKQAITQELYQTEFNYVTILKDILKIFSDPLKNHRFPGELPNEIELKTIFGGLPPIIDVHEKILNELEPVVKNWKAENEIGKIFQKHKQDFLTVYPQYVNFYEKTKEMIEQCVKKYPRFKSFLKASQESHECRKQTFQELLINPIQRLPRIELYLRTLLNSTDQLHPDHKLLNDALETIISVNKVINLGKKKIEGQMELFELMNDIEDCPATLLSANRHFIAKCDVKLLLEKDGIDDYEQQHIRKLENNVFTLLLFTDCILLCKKRIVTRTTSLKDRANIPMSASKKSKKTYRFIETIELSALKCIINEFEEADLDPVYLDAFALFVSYESRYFHTYPFIVKDVAMKKDKFIEELVNAYEQSVKQSLSDDNDNNDDIVVVDEDIQFLKKGNIHAIDFDYLILLARSLNKSKYVFKRTKERLNRKLSLRRGTSNLLSASLDNISSSTLVSPSSSRLSRVFNFNFFTPKELNHAAADNFSLPSTPIPRKKYYKGAATDLYRPKKID</sequence>
<dbReference type="InterPro" id="IPR000219">
    <property type="entry name" value="DH_dom"/>
</dbReference>
<dbReference type="GO" id="GO:0007399">
    <property type="term" value="P:nervous system development"/>
    <property type="evidence" value="ECO:0007669"/>
    <property type="project" value="TreeGrafter"/>
</dbReference>
<dbReference type="PANTHER" id="PTHR16777">
    <property type="entry name" value="PROTEIN ECT2"/>
    <property type="match status" value="1"/>
</dbReference>
<proteinExistence type="predicted"/>
<reference evidence="3" key="2">
    <citation type="journal article" date="2022" name="Res Sq">
        <title>Comparative Genomics Reveals Insights into the Divergent Evolution of Astigmatic Mites and Household Pest Adaptations.</title>
        <authorList>
            <person name="Xiong Q."/>
            <person name="Wan A.T.-Y."/>
            <person name="Liu X.-Y."/>
            <person name="Fung C.S.-H."/>
            <person name="Xiao X."/>
            <person name="Malainual N."/>
            <person name="Hou J."/>
            <person name="Wang L."/>
            <person name="Wang M."/>
            <person name="Yang K."/>
            <person name="Cui Y."/>
            <person name="Leung E."/>
            <person name="Nong W."/>
            <person name="Shin S.-K."/>
            <person name="Au S."/>
            <person name="Jeong K.Y."/>
            <person name="Chew F.T."/>
            <person name="Hui J."/>
            <person name="Leung T.F."/>
            <person name="Tungtrongchitr A."/>
            <person name="Zhong N."/>
            <person name="Liu Z."/>
            <person name="Tsui S."/>
        </authorList>
    </citation>
    <scope>NUCLEOTIDE SEQUENCE</scope>
    <source>
        <strain evidence="3">Derf</strain>
        <tissue evidence="3">Whole organism</tissue>
    </source>
</reference>
<feature type="domain" description="DH" evidence="1">
    <location>
        <begin position="395"/>
        <end position="583"/>
    </location>
</feature>
<evidence type="ECO:0000259" key="2">
    <source>
        <dbReference type="PROSITE" id="PS50172"/>
    </source>
</evidence>
<name>A0A922L867_DERFA</name>
<dbReference type="CDD" id="cd00160">
    <property type="entry name" value="RhoGEF"/>
    <property type="match status" value="1"/>
</dbReference>
<dbReference type="GO" id="GO:0005634">
    <property type="term" value="C:nucleus"/>
    <property type="evidence" value="ECO:0007669"/>
    <property type="project" value="InterPro"/>
</dbReference>
<dbReference type="AlphaFoldDB" id="A0A922L867"/>
<dbReference type="PANTHER" id="PTHR16777:SF2">
    <property type="entry name" value="PROTEIN ECT2"/>
    <property type="match status" value="1"/>
</dbReference>
<organism evidence="3 4">
    <name type="scientific">Dermatophagoides farinae</name>
    <name type="common">American house dust mite</name>
    <dbReference type="NCBI Taxonomy" id="6954"/>
    <lineage>
        <taxon>Eukaryota</taxon>
        <taxon>Metazoa</taxon>
        <taxon>Ecdysozoa</taxon>
        <taxon>Arthropoda</taxon>
        <taxon>Chelicerata</taxon>
        <taxon>Arachnida</taxon>
        <taxon>Acari</taxon>
        <taxon>Acariformes</taxon>
        <taxon>Sarcoptiformes</taxon>
        <taxon>Astigmata</taxon>
        <taxon>Psoroptidia</taxon>
        <taxon>Analgoidea</taxon>
        <taxon>Pyroglyphidae</taxon>
        <taxon>Dermatophagoidinae</taxon>
        <taxon>Dermatophagoides</taxon>
    </lineage>
</organism>
<dbReference type="EMBL" id="ASGP02000001">
    <property type="protein sequence ID" value="KAH9526871.1"/>
    <property type="molecule type" value="Genomic_DNA"/>
</dbReference>
<dbReference type="SMART" id="SM00292">
    <property type="entry name" value="BRCT"/>
    <property type="match status" value="2"/>
</dbReference>